<keyword evidence="2" id="KW-0732">Signal</keyword>
<sequence>MALPALSKVIAKSKNPVKNAVGLAALFTALLIPSLAFAQIGDTGTKVCGFFQNINSLLNAASIVVVTIAVIFSGYQIAFAHKRIADVAPALIGGVLIGAAAQVAKMVVGGNGGGNGATACTSSSGGFLMDAINTAVHLLQIHA</sequence>
<dbReference type="InterPro" id="IPR007039">
    <property type="entry name" value="TrbC/VirB2"/>
</dbReference>
<dbReference type="EMBL" id="JZRB01000062">
    <property type="protein sequence ID" value="KJV26029.1"/>
    <property type="molecule type" value="Genomic_DNA"/>
</dbReference>
<reference evidence="3 4" key="1">
    <citation type="submission" date="2015-03" db="EMBL/GenBank/DDBJ databases">
        <title>Draft genome sequence of Luteibacter yeojuensis strain SU11.</title>
        <authorList>
            <person name="Sulaiman J."/>
            <person name="Priya K."/>
            <person name="Chan K.-G."/>
        </authorList>
    </citation>
    <scope>NUCLEOTIDE SEQUENCE [LARGE SCALE GENOMIC DNA]</scope>
    <source>
        <strain evidence="3 4">SU11</strain>
    </source>
</reference>
<keyword evidence="1" id="KW-1133">Transmembrane helix</keyword>
<dbReference type="PATRIC" id="fig|345309.4.peg.3740"/>
<keyword evidence="1" id="KW-0812">Transmembrane</keyword>
<gene>
    <name evidence="3" type="ORF">VI08_19395</name>
</gene>
<dbReference type="Proteomes" id="UP000033651">
    <property type="component" value="Unassembled WGS sequence"/>
</dbReference>
<evidence type="ECO:0000256" key="2">
    <source>
        <dbReference type="SAM" id="SignalP"/>
    </source>
</evidence>
<protein>
    <recommendedName>
        <fullName evidence="5">Type IV secretion system protein VirB2</fullName>
    </recommendedName>
</protein>
<dbReference type="RefSeq" id="WP_045831289.1">
    <property type="nucleotide sequence ID" value="NZ_JZRB01000062.1"/>
</dbReference>
<dbReference type="OrthoDB" id="8913400at2"/>
<evidence type="ECO:0000256" key="1">
    <source>
        <dbReference type="SAM" id="Phobius"/>
    </source>
</evidence>
<feature type="signal peptide" evidence="2">
    <location>
        <begin position="1"/>
        <end position="38"/>
    </location>
</feature>
<dbReference type="Pfam" id="PF04956">
    <property type="entry name" value="TrbC"/>
    <property type="match status" value="1"/>
</dbReference>
<evidence type="ECO:0008006" key="5">
    <source>
        <dbReference type="Google" id="ProtNLM"/>
    </source>
</evidence>
<keyword evidence="4" id="KW-1185">Reference proteome</keyword>
<accession>A0A0F3K7E7</accession>
<dbReference type="AlphaFoldDB" id="A0A0F3K7E7"/>
<feature type="transmembrane region" description="Helical" evidence="1">
    <location>
        <begin position="54"/>
        <end position="75"/>
    </location>
</feature>
<proteinExistence type="predicted"/>
<organism evidence="3 4">
    <name type="scientific">Luteibacter yeojuensis</name>
    <dbReference type="NCBI Taxonomy" id="345309"/>
    <lineage>
        <taxon>Bacteria</taxon>
        <taxon>Pseudomonadati</taxon>
        <taxon>Pseudomonadota</taxon>
        <taxon>Gammaproteobacteria</taxon>
        <taxon>Lysobacterales</taxon>
        <taxon>Rhodanobacteraceae</taxon>
        <taxon>Luteibacter</taxon>
    </lineage>
</organism>
<keyword evidence="1" id="KW-0472">Membrane</keyword>
<comment type="caution">
    <text evidence="3">The sequence shown here is derived from an EMBL/GenBank/DDBJ whole genome shotgun (WGS) entry which is preliminary data.</text>
</comment>
<evidence type="ECO:0000313" key="3">
    <source>
        <dbReference type="EMBL" id="KJV26029.1"/>
    </source>
</evidence>
<evidence type="ECO:0000313" key="4">
    <source>
        <dbReference type="Proteomes" id="UP000033651"/>
    </source>
</evidence>
<name>A0A0F3K7E7_9GAMM</name>
<feature type="chain" id="PRO_5002463034" description="Type IV secretion system protein VirB2" evidence="2">
    <location>
        <begin position="39"/>
        <end position="143"/>
    </location>
</feature>